<organism evidence="6 7">
    <name type="scientific">Metasolibacillus meyeri</name>
    <dbReference type="NCBI Taxonomy" id="1071052"/>
    <lineage>
        <taxon>Bacteria</taxon>
        <taxon>Bacillati</taxon>
        <taxon>Bacillota</taxon>
        <taxon>Bacilli</taxon>
        <taxon>Bacillales</taxon>
        <taxon>Caryophanaceae</taxon>
        <taxon>Metasolibacillus</taxon>
    </lineage>
</organism>
<dbReference type="EMBL" id="JARSFG010000047">
    <property type="protein sequence ID" value="MEC1180841.1"/>
    <property type="molecule type" value="Genomic_DNA"/>
</dbReference>
<keyword evidence="3 5" id="KW-1133">Transmembrane helix</keyword>
<evidence type="ECO:0000256" key="4">
    <source>
        <dbReference type="ARBA" id="ARBA00023136"/>
    </source>
</evidence>
<feature type="transmembrane region" description="Helical" evidence="5">
    <location>
        <begin position="167"/>
        <end position="185"/>
    </location>
</feature>
<evidence type="ECO:0000256" key="5">
    <source>
        <dbReference type="SAM" id="Phobius"/>
    </source>
</evidence>
<dbReference type="PANTHER" id="PTHR35529:SF2">
    <property type="entry name" value="SPORULATION PROTEIN YTAF-RELATED"/>
    <property type="match status" value="1"/>
</dbReference>
<reference evidence="6 7" key="1">
    <citation type="submission" date="2023-03" db="EMBL/GenBank/DDBJ databases">
        <title>Bacillus Genome Sequencing.</title>
        <authorList>
            <person name="Dunlap C."/>
        </authorList>
    </citation>
    <scope>NUCLEOTIDE SEQUENCE [LARGE SCALE GENOMIC DNA]</scope>
    <source>
        <strain evidence="6 7">B-59205</strain>
    </source>
</reference>
<feature type="transmembrane region" description="Helical" evidence="5">
    <location>
        <begin position="104"/>
        <end position="129"/>
    </location>
</feature>
<dbReference type="Pfam" id="PF02659">
    <property type="entry name" value="Mntp"/>
    <property type="match status" value="1"/>
</dbReference>
<evidence type="ECO:0000256" key="2">
    <source>
        <dbReference type="ARBA" id="ARBA00022692"/>
    </source>
</evidence>
<dbReference type="Proteomes" id="UP001344888">
    <property type="component" value="Unassembled WGS sequence"/>
</dbReference>
<gene>
    <name evidence="6" type="ORF">P9B03_20530</name>
</gene>
<evidence type="ECO:0000313" key="6">
    <source>
        <dbReference type="EMBL" id="MEC1180841.1"/>
    </source>
</evidence>
<evidence type="ECO:0000256" key="1">
    <source>
        <dbReference type="ARBA" id="ARBA00022475"/>
    </source>
</evidence>
<protein>
    <submittedName>
        <fullName evidence="6">Manganese efflux pump</fullName>
    </submittedName>
</protein>
<feature type="transmembrane region" description="Helical" evidence="5">
    <location>
        <begin position="64"/>
        <end position="83"/>
    </location>
</feature>
<dbReference type="RefSeq" id="WP_326125312.1">
    <property type="nucleotide sequence ID" value="NZ_JARSFG010000047.1"/>
</dbReference>
<feature type="transmembrane region" description="Helical" evidence="5">
    <location>
        <begin position="38"/>
        <end position="58"/>
    </location>
</feature>
<proteinExistence type="predicted"/>
<feature type="transmembrane region" description="Helical" evidence="5">
    <location>
        <begin position="6"/>
        <end position="26"/>
    </location>
</feature>
<keyword evidence="2 5" id="KW-0812">Transmembrane</keyword>
<evidence type="ECO:0000313" key="7">
    <source>
        <dbReference type="Proteomes" id="UP001344888"/>
    </source>
</evidence>
<comment type="caution">
    <text evidence="6">The sequence shown here is derived from an EMBL/GenBank/DDBJ whole genome shotgun (WGS) entry which is preliminary data.</text>
</comment>
<keyword evidence="1" id="KW-1003">Cell membrane</keyword>
<dbReference type="AlphaFoldDB" id="A0AAW9NYJ5"/>
<evidence type="ECO:0000256" key="3">
    <source>
        <dbReference type="ARBA" id="ARBA00022989"/>
    </source>
</evidence>
<sequence length="186" mass="19969">MQWITIILLGIAVNLDNLGISLAYGIKRIKIPFISNAAIALLSMLVTYVAITIGEALIDYISVYLANLLGSLLLCVIGAWTLLSKRFAKAGRIKSFDKDQNSILSLKEAILLGFVLSANCLATGIAIGANDITTIWMVISIGAFSFITVAIGSHFGILLAKSFIGRYSTAIAGWLLIVIGIFEIFI</sequence>
<accession>A0AAW9NYJ5</accession>
<keyword evidence="7" id="KW-1185">Reference proteome</keyword>
<name>A0AAW9NYJ5_9BACL</name>
<dbReference type="InterPro" id="IPR003810">
    <property type="entry name" value="Mntp/YtaF"/>
</dbReference>
<feature type="transmembrane region" description="Helical" evidence="5">
    <location>
        <begin position="135"/>
        <end position="160"/>
    </location>
</feature>
<dbReference type="PANTHER" id="PTHR35529">
    <property type="entry name" value="MANGANESE EFFLUX PUMP MNTP-RELATED"/>
    <property type="match status" value="1"/>
</dbReference>
<keyword evidence="4 5" id="KW-0472">Membrane</keyword>